<dbReference type="Gene3D" id="1.10.357.10">
    <property type="entry name" value="Tetracycline Repressor, domain 2"/>
    <property type="match status" value="1"/>
</dbReference>
<evidence type="ECO:0000313" key="7">
    <source>
        <dbReference type="Proteomes" id="UP001153404"/>
    </source>
</evidence>
<dbReference type="PANTHER" id="PTHR30055">
    <property type="entry name" value="HTH-TYPE TRANSCRIPTIONAL REGULATOR RUTR"/>
    <property type="match status" value="1"/>
</dbReference>
<keyword evidence="3" id="KW-0804">Transcription</keyword>
<name>A0A9X4QSI6_9BACL</name>
<organism evidence="6 7">
    <name type="scientific">Cohnella rhizosphaerae</name>
    <dbReference type="NCBI Taxonomy" id="1457232"/>
    <lineage>
        <taxon>Bacteria</taxon>
        <taxon>Bacillati</taxon>
        <taxon>Bacillota</taxon>
        <taxon>Bacilli</taxon>
        <taxon>Bacillales</taxon>
        <taxon>Paenibacillaceae</taxon>
        <taxon>Cohnella</taxon>
    </lineage>
</organism>
<gene>
    <name evidence="6" type="ORF">OMP40_08145</name>
</gene>
<keyword evidence="2 4" id="KW-0238">DNA-binding</keyword>
<dbReference type="PRINTS" id="PR00455">
    <property type="entry name" value="HTHTETR"/>
</dbReference>
<keyword evidence="1" id="KW-0805">Transcription regulation</keyword>
<proteinExistence type="predicted"/>
<dbReference type="RefSeq" id="WP_277530603.1">
    <property type="nucleotide sequence ID" value="NZ_JAPDIA010000003.1"/>
</dbReference>
<comment type="caution">
    <text evidence="6">The sequence shown here is derived from an EMBL/GenBank/DDBJ whole genome shotgun (WGS) entry which is preliminary data.</text>
</comment>
<dbReference type="InterPro" id="IPR001647">
    <property type="entry name" value="HTH_TetR"/>
</dbReference>
<dbReference type="Pfam" id="PF00440">
    <property type="entry name" value="TetR_N"/>
    <property type="match status" value="1"/>
</dbReference>
<reference evidence="6" key="1">
    <citation type="submission" date="2022-10" db="EMBL/GenBank/DDBJ databases">
        <title>Comparative genomic analysis of Cohnella hashimotonis sp. nov., isolated from the International Space Station.</title>
        <authorList>
            <person name="Simpson A."/>
            <person name="Venkateswaran K."/>
        </authorList>
    </citation>
    <scope>NUCLEOTIDE SEQUENCE</scope>
    <source>
        <strain evidence="6">DSM 28161</strain>
    </source>
</reference>
<evidence type="ECO:0000313" key="6">
    <source>
        <dbReference type="EMBL" id="MDG0809354.1"/>
    </source>
</evidence>
<evidence type="ECO:0000259" key="5">
    <source>
        <dbReference type="PROSITE" id="PS50977"/>
    </source>
</evidence>
<dbReference type="EMBL" id="JAPDIA010000003">
    <property type="protein sequence ID" value="MDG0809354.1"/>
    <property type="molecule type" value="Genomic_DNA"/>
</dbReference>
<evidence type="ECO:0000256" key="3">
    <source>
        <dbReference type="ARBA" id="ARBA00023163"/>
    </source>
</evidence>
<sequence length="176" mass="19699">MTPRDDAATATRKAQILDAAAELFAHHGFYKTTTALVAKSVGVTQPYVFHFFRTKEELFLAVLDRGYRRLVHAFSAVESPPEELAHRMGCAFKDLLDTHRNEILLLMQAYSIPEPAIRDEVKSKFDEIHRTVGNRFAQAGIPDASGEAGMFISVGLLIALSQILELPRLLPWYGQE</sequence>
<dbReference type="PANTHER" id="PTHR30055:SF234">
    <property type="entry name" value="HTH-TYPE TRANSCRIPTIONAL REGULATOR BETI"/>
    <property type="match status" value="1"/>
</dbReference>
<dbReference type="PROSITE" id="PS50977">
    <property type="entry name" value="HTH_TETR_2"/>
    <property type="match status" value="1"/>
</dbReference>
<feature type="DNA-binding region" description="H-T-H motif" evidence="4">
    <location>
        <begin position="33"/>
        <end position="52"/>
    </location>
</feature>
<dbReference type="GO" id="GO:0003700">
    <property type="term" value="F:DNA-binding transcription factor activity"/>
    <property type="evidence" value="ECO:0007669"/>
    <property type="project" value="TreeGrafter"/>
</dbReference>
<dbReference type="InterPro" id="IPR050109">
    <property type="entry name" value="HTH-type_TetR-like_transc_reg"/>
</dbReference>
<dbReference type="GO" id="GO:0000976">
    <property type="term" value="F:transcription cis-regulatory region binding"/>
    <property type="evidence" value="ECO:0007669"/>
    <property type="project" value="TreeGrafter"/>
</dbReference>
<feature type="domain" description="HTH tetR-type" evidence="5">
    <location>
        <begin position="10"/>
        <end position="70"/>
    </location>
</feature>
<protein>
    <submittedName>
        <fullName evidence="6">TetR/AcrR family transcriptional regulator</fullName>
    </submittedName>
</protein>
<evidence type="ECO:0000256" key="4">
    <source>
        <dbReference type="PROSITE-ProRule" id="PRU00335"/>
    </source>
</evidence>
<dbReference type="SUPFAM" id="SSF46689">
    <property type="entry name" value="Homeodomain-like"/>
    <property type="match status" value="1"/>
</dbReference>
<keyword evidence="7" id="KW-1185">Reference proteome</keyword>
<dbReference type="AlphaFoldDB" id="A0A9X4QSI6"/>
<evidence type="ECO:0000256" key="1">
    <source>
        <dbReference type="ARBA" id="ARBA00023015"/>
    </source>
</evidence>
<dbReference type="Proteomes" id="UP001153404">
    <property type="component" value="Unassembled WGS sequence"/>
</dbReference>
<accession>A0A9X4QSI6</accession>
<evidence type="ECO:0000256" key="2">
    <source>
        <dbReference type="ARBA" id="ARBA00023125"/>
    </source>
</evidence>
<dbReference type="InterPro" id="IPR023772">
    <property type="entry name" value="DNA-bd_HTH_TetR-type_CS"/>
</dbReference>
<dbReference type="InterPro" id="IPR009057">
    <property type="entry name" value="Homeodomain-like_sf"/>
</dbReference>
<dbReference type="PROSITE" id="PS01081">
    <property type="entry name" value="HTH_TETR_1"/>
    <property type="match status" value="1"/>
</dbReference>